<gene>
    <name evidence="3" type="ORF">MHEC_16030</name>
</gene>
<evidence type="ECO:0000256" key="1">
    <source>
        <dbReference type="ARBA" id="ARBA00023002"/>
    </source>
</evidence>
<dbReference type="GO" id="GO:0070967">
    <property type="term" value="F:coenzyme F420 binding"/>
    <property type="evidence" value="ECO:0007669"/>
    <property type="project" value="TreeGrafter"/>
</dbReference>
<dbReference type="GO" id="GO:0016627">
    <property type="term" value="F:oxidoreductase activity, acting on the CH-CH group of donors"/>
    <property type="evidence" value="ECO:0007669"/>
    <property type="project" value="TreeGrafter"/>
</dbReference>
<dbReference type="SUPFAM" id="SSF50475">
    <property type="entry name" value="FMN-binding split barrel"/>
    <property type="match status" value="1"/>
</dbReference>
<accession>A0A2G8BHC0</accession>
<dbReference type="Proteomes" id="UP000595446">
    <property type="component" value="Chromosome"/>
</dbReference>
<dbReference type="PANTHER" id="PTHR35176">
    <property type="entry name" value="HEME OXYGENASE HI_0854-RELATED"/>
    <property type="match status" value="1"/>
</dbReference>
<keyword evidence="4" id="KW-1185">Reference proteome</keyword>
<dbReference type="InterPro" id="IPR011576">
    <property type="entry name" value="Pyridox_Oxase_N"/>
</dbReference>
<dbReference type="InterPro" id="IPR012349">
    <property type="entry name" value="Split_barrel_FMN-bd"/>
</dbReference>
<evidence type="ECO:0000259" key="2">
    <source>
        <dbReference type="Pfam" id="PF01243"/>
    </source>
</evidence>
<sequence length="152" mass="17020">MIRLTTEEAWDVVAGSHTGILTTLRRDGMPIALPVWFVVDDHTIALMTPAGTKKIARVRHDPRASFLVESGERWAELRGVHFTGRVDIVDDAAATARINDALSAKYAAFRPRLDTLPAATQSYYAKQIFLRFVPDSRILTWDNSRLATGQKR</sequence>
<dbReference type="Gene3D" id="2.30.110.10">
    <property type="entry name" value="Electron Transport, Fmn-binding Protein, Chain A"/>
    <property type="match status" value="1"/>
</dbReference>
<dbReference type="GO" id="GO:0005829">
    <property type="term" value="C:cytosol"/>
    <property type="evidence" value="ECO:0007669"/>
    <property type="project" value="TreeGrafter"/>
</dbReference>
<dbReference type="STRING" id="110505.ACT16_19960"/>
<dbReference type="RefSeq" id="WP_048893208.1">
    <property type="nucleotide sequence ID" value="NZ_AP024237.1"/>
</dbReference>
<name>A0A2G8BHC0_9MYCO</name>
<feature type="domain" description="Pyridoxamine 5'-phosphate oxidase N-terminal" evidence="2">
    <location>
        <begin position="6"/>
        <end position="108"/>
    </location>
</feature>
<proteinExistence type="predicted"/>
<dbReference type="PANTHER" id="PTHR35176:SF6">
    <property type="entry name" value="HEME OXYGENASE HI_0854-RELATED"/>
    <property type="match status" value="1"/>
</dbReference>
<protein>
    <recommendedName>
        <fullName evidence="2">Pyridoxamine 5'-phosphate oxidase N-terminal domain-containing protein</fullName>
    </recommendedName>
</protein>
<evidence type="ECO:0000313" key="4">
    <source>
        <dbReference type="Proteomes" id="UP000595446"/>
    </source>
</evidence>
<dbReference type="OrthoDB" id="162914at2"/>
<dbReference type="InterPro" id="IPR052019">
    <property type="entry name" value="F420H2_bilvrd_red/Heme_oxyg"/>
</dbReference>
<dbReference type="EMBL" id="AP024237">
    <property type="protein sequence ID" value="BCO35170.1"/>
    <property type="molecule type" value="Genomic_DNA"/>
</dbReference>
<evidence type="ECO:0000313" key="3">
    <source>
        <dbReference type="EMBL" id="BCO35170.1"/>
    </source>
</evidence>
<keyword evidence="1" id="KW-0560">Oxidoreductase</keyword>
<dbReference type="Pfam" id="PF01243">
    <property type="entry name" value="PNPOx_N"/>
    <property type="match status" value="1"/>
</dbReference>
<dbReference type="AlphaFoldDB" id="A0A2G8BHC0"/>
<reference evidence="3 4" key="1">
    <citation type="submission" date="2020-12" db="EMBL/GenBank/DDBJ databases">
        <title>Complete genome sequence of Mycobacterium heckeshornense JCM 15655T, closely related to a pathogenic non-tuberculous mycobacterial species Mycobacterium xenopi.</title>
        <authorList>
            <person name="Yoshida M."/>
            <person name="Fukano H."/>
            <person name="Asakura T."/>
            <person name="Suzuki M."/>
            <person name="Hoshino Y."/>
        </authorList>
    </citation>
    <scope>NUCLEOTIDE SEQUENCE [LARGE SCALE GENOMIC DNA]</scope>
    <source>
        <strain evidence="3 4">JCM 15655</strain>
    </source>
</reference>
<organism evidence="3 4">
    <name type="scientific">Mycobacterium heckeshornense</name>
    <dbReference type="NCBI Taxonomy" id="110505"/>
    <lineage>
        <taxon>Bacteria</taxon>
        <taxon>Bacillati</taxon>
        <taxon>Actinomycetota</taxon>
        <taxon>Actinomycetes</taxon>
        <taxon>Mycobacteriales</taxon>
        <taxon>Mycobacteriaceae</taxon>
        <taxon>Mycobacterium</taxon>
    </lineage>
</organism>